<dbReference type="CDD" id="cd00107">
    <property type="entry name" value="Knot1"/>
    <property type="match status" value="1"/>
</dbReference>
<dbReference type="Gene3D" id="3.30.30.10">
    <property type="entry name" value="Knottin, scorpion toxin-like"/>
    <property type="match status" value="1"/>
</dbReference>
<gene>
    <name evidence="7" type="ORF">DVH24_010911</name>
</gene>
<dbReference type="PRINTS" id="PR00288">
    <property type="entry name" value="PUROTHIONIN"/>
</dbReference>
<dbReference type="PANTHER" id="PTHR33147:SF106">
    <property type="entry name" value="DEFENSIN-LIKE PROTEIN 11"/>
    <property type="match status" value="1"/>
</dbReference>
<dbReference type="GO" id="GO:0050832">
    <property type="term" value="P:defense response to fungus"/>
    <property type="evidence" value="ECO:0007669"/>
    <property type="project" value="UniProtKB-KW"/>
</dbReference>
<dbReference type="Gramene" id="mRNA:MD05G0196200">
    <property type="protein sequence ID" value="mRNA:MD05G0196200"/>
    <property type="gene ID" value="MD05G0196200"/>
</dbReference>
<keyword evidence="2" id="KW-0295">Fungicide</keyword>
<dbReference type="Proteomes" id="UP000290289">
    <property type="component" value="Chromosome 5"/>
</dbReference>
<evidence type="ECO:0000313" key="7">
    <source>
        <dbReference type="EMBL" id="RXH98586.1"/>
    </source>
</evidence>
<dbReference type="PROSITE" id="PS00940">
    <property type="entry name" value="GAMMA_THIONIN"/>
    <property type="match status" value="1"/>
</dbReference>
<evidence type="ECO:0000313" key="8">
    <source>
        <dbReference type="Proteomes" id="UP000290289"/>
    </source>
</evidence>
<proteinExistence type="predicted"/>
<dbReference type="EMBL" id="RDQH01000331">
    <property type="protein sequence ID" value="RXH98586.1"/>
    <property type="molecule type" value="Genomic_DNA"/>
</dbReference>
<sequence>MERNYFGLVLFFIILLTSNEMVMHSEARVCEVPSKTFRGLCFSDTHCIVKCHSEGFGYGKCSHVLRQCRCLKACGRLAESETTHGTETSP</sequence>
<dbReference type="Pfam" id="PF00304">
    <property type="entry name" value="Gamma-thionin"/>
    <property type="match status" value="1"/>
</dbReference>
<evidence type="ECO:0000256" key="1">
    <source>
        <dbReference type="ARBA" id="ARBA00022529"/>
    </source>
</evidence>
<feature type="chain" id="PRO_5019766432" description="Knottins-like domain-containing protein" evidence="5">
    <location>
        <begin position="28"/>
        <end position="90"/>
    </location>
</feature>
<feature type="signal peptide" evidence="5">
    <location>
        <begin position="1"/>
        <end position="27"/>
    </location>
</feature>
<keyword evidence="4" id="KW-1015">Disulfide bond</keyword>
<reference evidence="7 8" key="1">
    <citation type="submission" date="2018-10" db="EMBL/GenBank/DDBJ databases">
        <title>A high-quality apple genome assembly.</title>
        <authorList>
            <person name="Hu J."/>
        </authorList>
    </citation>
    <scope>NUCLEOTIDE SEQUENCE [LARGE SCALE GENOMIC DNA]</scope>
    <source>
        <strain evidence="8">cv. HFTH1</strain>
        <tissue evidence="7">Young leaf</tissue>
    </source>
</reference>
<dbReference type="SUPFAM" id="SSF57095">
    <property type="entry name" value="Scorpion toxin-like"/>
    <property type="match status" value="1"/>
</dbReference>
<evidence type="ECO:0000256" key="5">
    <source>
        <dbReference type="SAM" id="SignalP"/>
    </source>
</evidence>
<evidence type="ECO:0000256" key="2">
    <source>
        <dbReference type="ARBA" id="ARBA00022577"/>
    </source>
</evidence>
<keyword evidence="1" id="KW-0929">Antimicrobial</keyword>
<dbReference type="SMART" id="SM00505">
    <property type="entry name" value="Knot1"/>
    <property type="match status" value="1"/>
</dbReference>
<comment type="caution">
    <text evidence="7">The sequence shown here is derived from an EMBL/GenBank/DDBJ whole genome shotgun (WGS) entry which is preliminary data.</text>
</comment>
<accession>A0A498JU64</accession>
<keyword evidence="8" id="KW-1185">Reference proteome</keyword>
<dbReference type="GO" id="GO:0031640">
    <property type="term" value="P:killing of cells of another organism"/>
    <property type="evidence" value="ECO:0007669"/>
    <property type="project" value="UniProtKB-KW"/>
</dbReference>
<dbReference type="PANTHER" id="PTHR33147">
    <property type="entry name" value="DEFENSIN-LIKE PROTEIN 1"/>
    <property type="match status" value="1"/>
</dbReference>
<evidence type="ECO:0000256" key="4">
    <source>
        <dbReference type="ARBA" id="ARBA00023157"/>
    </source>
</evidence>
<dbReference type="AlphaFoldDB" id="A0A498JU64"/>
<dbReference type="InterPro" id="IPR036574">
    <property type="entry name" value="Scorpion_toxin-like_sf"/>
</dbReference>
<name>A0A498JU64_MALDO</name>
<dbReference type="InterPro" id="IPR008176">
    <property type="entry name" value="Defensin_plant"/>
</dbReference>
<evidence type="ECO:0000256" key="3">
    <source>
        <dbReference type="ARBA" id="ARBA00022729"/>
    </source>
</evidence>
<protein>
    <recommendedName>
        <fullName evidence="6">Knottins-like domain-containing protein</fullName>
    </recommendedName>
</protein>
<feature type="domain" description="Knottins-like" evidence="6">
    <location>
        <begin position="29"/>
        <end position="74"/>
    </location>
</feature>
<organism evidence="7 8">
    <name type="scientific">Malus domestica</name>
    <name type="common">Apple</name>
    <name type="synonym">Pyrus malus</name>
    <dbReference type="NCBI Taxonomy" id="3750"/>
    <lineage>
        <taxon>Eukaryota</taxon>
        <taxon>Viridiplantae</taxon>
        <taxon>Streptophyta</taxon>
        <taxon>Embryophyta</taxon>
        <taxon>Tracheophyta</taxon>
        <taxon>Spermatophyta</taxon>
        <taxon>Magnoliopsida</taxon>
        <taxon>eudicotyledons</taxon>
        <taxon>Gunneridae</taxon>
        <taxon>Pentapetalae</taxon>
        <taxon>rosids</taxon>
        <taxon>fabids</taxon>
        <taxon>Rosales</taxon>
        <taxon>Rosaceae</taxon>
        <taxon>Amygdaloideae</taxon>
        <taxon>Maleae</taxon>
        <taxon>Malus</taxon>
    </lineage>
</organism>
<evidence type="ECO:0000259" key="6">
    <source>
        <dbReference type="SMART" id="SM00505"/>
    </source>
</evidence>
<keyword evidence="3 5" id="KW-0732">Signal</keyword>
<dbReference type="InterPro" id="IPR003614">
    <property type="entry name" value="Knottins"/>
</dbReference>